<dbReference type="HOGENOM" id="CLU_005762_1_0_4"/>
<dbReference type="GO" id="GO:0009035">
    <property type="term" value="F:type I site-specific deoxyribonuclease activity"/>
    <property type="evidence" value="ECO:0007669"/>
    <property type="project" value="UniProtKB-EC"/>
</dbReference>
<dbReference type="Pfam" id="PF11867">
    <property type="entry name" value="T1RH-like_C"/>
    <property type="match status" value="1"/>
</dbReference>
<comment type="catalytic activity">
    <reaction evidence="1 10">
        <text>Endonucleolytic cleavage of DNA to give random double-stranded fragments with terminal 5'-phosphates, ATP is simultaneously hydrolyzed.</text>
        <dbReference type="EC" id="3.1.21.3"/>
    </reaction>
</comment>
<keyword evidence="9 10" id="KW-0238">DNA-binding</keyword>
<dbReference type="GO" id="GO:0005840">
    <property type="term" value="C:ribosome"/>
    <property type="evidence" value="ECO:0007669"/>
    <property type="project" value="UniProtKB-KW"/>
</dbReference>
<dbReference type="InterPro" id="IPR004473">
    <property type="entry name" value="Restrct_endonuc_typeI_HsdR"/>
</dbReference>
<keyword evidence="4 10" id="KW-0547">Nucleotide-binding</keyword>
<evidence type="ECO:0000256" key="1">
    <source>
        <dbReference type="ARBA" id="ARBA00000851"/>
    </source>
</evidence>
<evidence type="ECO:0000256" key="2">
    <source>
        <dbReference type="ARBA" id="ARBA00008598"/>
    </source>
</evidence>
<sequence length="1047" mass="116319">MLPKINEELVENTFLQQLQALGWRCVYGKTLPTAEGEFARGGMAGVVLLPLLAAAVARLNPELPPEAVDEVVRTVTKADVGDLMARNRAFYALLRHGVPVSYRAEGKTKNAMARLADFENPQANDFTAANQLEIRTAKGGKRIPDVVLFVNGLPLAVVELKNPLDAAADLQKAFNQLQTYKEEIADLFVYNQLLIVSDGTEARVGSLSADWQRFVPWRVVDEKENSARQAFGDELEAVAHSLLRPQTLLDYVRFFVLFERDARGRTVKKCAAYHQFYGVNEAVEATLAASGEGGDGRIGVMWHTQGSGKSISMLFYAGKLLAQPELQNPTLVVVTDRSDLDGQLFQTFTAGQDLLKQPPVQADSREDLRRALAEREAGGVFFTTIQKFAPREDEDRFPALNARRNIIVISDEAHRSQYGFGMKVGGGGQMRAGYARHLRDALPNASFIGFTGTPLSLEDKDTQEVFGRYVSVYDLQDAVEDGATVPIVYEARQIRLHFKEEESRALLDEIDGDEDETGAKLRLHEQILGADARLRDLAADLVAHFEQRNSVAPGKAMVVAVSRRVCVDLYNQIIALRPEWHSDDVNGGAVKIIMTGSATDPADFRRHVYSREEKKLLEQRFKDPDDPLQMVIVRDMWLTGFDAPCCHTMYLDKPMQGHNLMQAVARVNRVFKNKSRDNGGLIVDYIGLTDELKKAAQRYTRDGGKGEMTRDIGAVFAKMQEHLDIVRGQFATPVNGQTFDIQTALTEKQPAALLACIRRAAEHITALDFLPDAGQTDGSRPRQKAFLQAVRLAKKGYALCGALNETAPYREEIAFYDAVRAVLAKRGGGTGGDRLLQLTALINQNIVSEGVTDLFALLGKPQARLDLLSDDFLQTVKASDTPHLWVAAAERYLHGKIRETAGSNLAAQKDFADRLHDALNRYNNHNLSVIEVLEELVSLARDLQERLARGEKLGLSEAELAFYDALARNESARRLMKETVLAALAKDIAAQLRKSVSIDWKYKDAVKARMRLLVKRALKQYKYPPDEEAAAVEFVIQQAEEIADEWA</sequence>
<dbReference type="OrthoDB" id="9758243at2"/>
<dbReference type="RefSeq" id="WP_007342003.1">
    <property type="nucleotide sequence ID" value="NZ_GL878494.1"/>
</dbReference>
<evidence type="ECO:0000256" key="9">
    <source>
        <dbReference type="ARBA" id="ARBA00023125"/>
    </source>
</evidence>
<gene>
    <name evidence="12" type="primary">rplL2</name>
    <name evidence="12" type="ORF">HMPREF9123_0993</name>
</gene>
<dbReference type="InterPro" id="IPR040980">
    <property type="entry name" value="SWI2_SNF2"/>
</dbReference>
<reference evidence="12 13" key="1">
    <citation type="submission" date="2011-02" db="EMBL/GenBank/DDBJ databases">
        <authorList>
            <person name="Muzny D."/>
            <person name="Qin X."/>
            <person name="Deng J."/>
            <person name="Jiang H."/>
            <person name="Liu Y."/>
            <person name="Qu J."/>
            <person name="Song X.-Z."/>
            <person name="Zhang L."/>
            <person name="Thornton R."/>
            <person name="Coyle M."/>
            <person name="Francisco L."/>
            <person name="Jackson L."/>
            <person name="Javaid M."/>
            <person name="Korchina V."/>
            <person name="Kovar C."/>
            <person name="Mata R."/>
            <person name="Mathew T."/>
            <person name="Ngo R."/>
            <person name="Nguyen L."/>
            <person name="Nguyen N."/>
            <person name="Okwuonu G."/>
            <person name="Ongeri F."/>
            <person name="Pham C."/>
            <person name="Simmons D."/>
            <person name="Wilczek-Boney K."/>
            <person name="Hale W."/>
            <person name="Jakkamsetti A."/>
            <person name="Pham P."/>
            <person name="Ruth R."/>
            <person name="San Lucas F."/>
            <person name="Warren J."/>
            <person name="Zhang J."/>
            <person name="Zhao Z."/>
            <person name="Zhou C."/>
            <person name="Zhu D."/>
            <person name="Lee S."/>
            <person name="Bess C."/>
            <person name="Blankenburg K."/>
            <person name="Forbes L."/>
            <person name="Fu Q."/>
            <person name="Gubbala S."/>
            <person name="Hirani K."/>
            <person name="Jayaseelan J.C."/>
            <person name="Lara F."/>
            <person name="Munidasa M."/>
            <person name="Palculict T."/>
            <person name="Patil S."/>
            <person name="Pu L.-L."/>
            <person name="Saada N."/>
            <person name="Tang L."/>
            <person name="Weissenberger G."/>
            <person name="Zhu Y."/>
            <person name="Hemphill L."/>
            <person name="Shang Y."/>
            <person name="Youmans B."/>
            <person name="Ayvaz T."/>
            <person name="Ross M."/>
            <person name="Santibanez J."/>
            <person name="Aqrawi P."/>
            <person name="Gross S."/>
            <person name="Joshi V."/>
            <person name="Fowler G."/>
            <person name="Nazareth L."/>
            <person name="Reid J."/>
            <person name="Worley K."/>
            <person name="Petrosino J."/>
            <person name="Highlander S."/>
            <person name="Gibbs R."/>
        </authorList>
    </citation>
    <scope>NUCLEOTIDE SEQUENCE [LARGE SCALE GENOMIC DNA]</scope>
    <source>
        <strain evidence="12 13">ATCC BAA-1200</strain>
    </source>
</reference>
<keyword evidence="3" id="KW-0540">Nuclease</keyword>
<keyword evidence="6" id="KW-0255">Endonuclease</keyword>
<dbReference type="InterPro" id="IPR021810">
    <property type="entry name" value="T1RH-like_C"/>
</dbReference>
<evidence type="ECO:0000256" key="5">
    <source>
        <dbReference type="ARBA" id="ARBA00022747"/>
    </source>
</evidence>
<dbReference type="Gene3D" id="3.90.1570.50">
    <property type="match status" value="1"/>
</dbReference>
<dbReference type="GO" id="GO:0003677">
    <property type="term" value="F:DNA binding"/>
    <property type="evidence" value="ECO:0007669"/>
    <property type="project" value="UniProtKB-KW"/>
</dbReference>
<dbReference type="PANTHER" id="PTHR30195">
    <property type="entry name" value="TYPE I SITE-SPECIFIC DEOXYRIBONUCLEASE PROTEIN SUBUNIT M AND R"/>
    <property type="match status" value="1"/>
</dbReference>
<name>F2BB89_9NEIS</name>
<evidence type="ECO:0000313" key="12">
    <source>
        <dbReference type="EMBL" id="EGF11349.1"/>
    </source>
</evidence>
<dbReference type="CDD" id="cd18800">
    <property type="entry name" value="SF2_C_EcoR124I-like"/>
    <property type="match status" value="1"/>
</dbReference>
<evidence type="ECO:0000313" key="13">
    <source>
        <dbReference type="Proteomes" id="UP000004105"/>
    </source>
</evidence>
<dbReference type="EMBL" id="AFAY01000020">
    <property type="protein sequence ID" value="EGF11349.1"/>
    <property type="molecule type" value="Genomic_DNA"/>
</dbReference>
<dbReference type="InterPro" id="IPR014001">
    <property type="entry name" value="Helicase_ATP-bd"/>
</dbReference>
<comment type="subunit">
    <text evidence="10">The type I restriction/modification system is composed of three polypeptides R, M and S.</text>
</comment>
<keyword evidence="5 10" id="KW-0680">Restriction system</keyword>
<dbReference type="InterPro" id="IPR007409">
    <property type="entry name" value="Restrct_endonuc_type1_HsdR_N"/>
</dbReference>
<dbReference type="Gene3D" id="3.40.50.300">
    <property type="entry name" value="P-loop containing nucleotide triphosphate hydrolases"/>
    <property type="match status" value="3"/>
</dbReference>
<protein>
    <recommendedName>
        <fullName evidence="10">Type I restriction enzyme endonuclease subunit</fullName>
        <shortName evidence="10">R protein</shortName>
        <ecNumber evidence="10">3.1.21.3</ecNumber>
    </recommendedName>
</protein>
<keyword evidence="12" id="KW-0689">Ribosomal protein</keyword>
<comment type="function">
    <text evidence="10">Subunit R is required for both nuclease and ATPase activities, but not for modification.</text>
</comment>
<evidence type="ECO:0000256" key="4">
    <source>
        <dbReference type="ARBA" id="ARBA00022741"/>
    </source>
</evidence>
<dbReference type="AlphaFoldDB" id="F2BB89"/>
<feature type="domain" description="Helicase ATP-binding" evidence="11">
    <location>
        <begin position="290"/>
        <end position="472"/>
    </location>
</feature>
<dbReference type="NCBIfam" id="TIGR00348">
    <property type="entry name" value="hsdR"/>
    <property type="match status" value="1"/>
</dbReference>
<keyword evidence="13" id="KW-1185">Reference proteome</keyword>
<evidence type="ECO:0000256" key="6">
    <source>
        <dbReference type="ARBA" id="ARBA00022759"/>
    </source>
</evidence>
<comment type="caution">
    <text evidence="12">The sequence shown here is derived from an EMBL/GenBank/DDBJ whole genome shotgun (WGS) entry which is preliminary data.</text>
</comment>
<keyword evidence="12" id="KW-0687">Ribonucleoprotein</keyword>
<comment type="similarity">
    <text evidence="2 10">Belongs to the HsdR family.</text>
</comment>
<evidence type="ECO:0000259" key="11">
    <source>
        <dbReference type="PROSITE" id="PS51192"/>
    </source>
</evidence>
<keyword evidence="7 10" id="KW-0378">Hydrolase</keyword>
<evidence type="ECO:0000256" key="3">
    <source>
        <dbReference type="ARBA" id="ARBA00022722"/>
    </source>
</evidence>
<dbReference type="EC" id="3.1.21.3" evidence="10"/>
<dbReference type="InterPro" id="IPR027417">
    <property type="entry name" value="P-loop_NTPase"/>
</dbReference>
<dbReference type="GO" id="GO:0005524">
    <property type="term" value="F:ATP binding"/>
    <property type="evidence" value="ECO:0007669"/>
    <property type="project" value="UniProtKB-KW"/>
</dbReference>
<dbReference type="Pfam" id="PF04313">
    <property type="entry name" value="HSDR_N"/>
    <property type="match status" value="1"/>
</dbReference>
<proteinExistence type="inferred from homology"/>
<dbReference type="PROSITE" id="PS51192">
    <property type="entry name" value="HELICASE_ATP_BIND_1"/>
    <property type="match status" value="1"/>
</dbReference>
<dbReference type="InterPro" id="IPR051268">
    <property type="entry name" value="Type-I_R_enzyme_R_subunit"/>
</dbReference>
<dbReference type="InterPro" id="IPR055180">
    <property type="entry name" value="HsdR_RecA-like_helicase_dom_2"/>
</dbReference>
<dbReference type="CDD" id="cd22332">
    <property type="entry name" value="HsdR_N"/>
    <property type="match status" value="1"/>
</dbReference>
<dbReference type="SUPFAM" id="SSF52540">
    <property type="entry name" value="P-loop containing nucleoside triphosphate hydrolases"/>
    <property type="match status" value="1"/>
</dbReference>
<dbReference type="GO" id="GO:0009307">
    <property type="term" value="P:DNA restriction-modification system"/>
    <property type="evidence" value="ECO:0007669"/>
    <property type="project" value="UniProtKB-KW"/>
</dbReference>
<dbReference type="SMART" id="SM00487">
    <property type="entry name" value="DEXDc"/>
    <property type="match status" value="1"/>
</dbReference>
<dbReference type="Pfam" id="PF18766">
    <property type="entry name" value="SWI2_SNF2"/>
    <property type="match status" value="1"/>
</dbReference>
<evidence type="ECO:0000256" key="7">
    <source>
        <dbReference type="ARBA" id="ARBA00022801"/>
    </source>
</evidence>
<dbReference type="PANTHER" id="PTHR30195:SF15">
    <property type="entry name" value="TYPE I RESTRICTION ENZYME HINDI ENDONUCLEASE SUBUNIT"/>
    <property type="match status" value="1"/>
</dbReference>
<evidence type="ECO:0000256" key="8">
    <source>
        <dbReference type="ARBA" id="ARBA00022840"/>
    </source>
</evidence>
<dbReference type="Pfam" id="PF22679">
    <property type="entry name" value="T1R_D3-like"/>
    <property type="match status" value="1"/>
</dbReference>
<dbReference type="Proteomes" id="UP000004105">
    <property type="component" value="Unassembled WGS sequence"/>
</dbReference>
<organism evidence="12 13">
    <name type="scientific">Neisseria bacilliformis ATCC BAA-1200</name>
    <dbReference type="NCBI Taxonomy" id="888742"/>
    <lineage>
        <taxon>Bacteria</taxon>
        <taxon>Pseudomonadati</taxon>
        <taxon>Pseudomonadota</taxon>
        <taxon>Betaproteobacteria</taxon>
        <taxon>Neisseriales</taxon>
        <taxon>Neisseriaceae</taxon>
        <taxon>Neisseria</taxon>
    </lineage>
</organism>
<evidence type="ECO:0000256" key="10">
    <source>
        <dbReference type="RuleBase" id="RU364115"/>
    </source>
</evidence>
<dbReference type="CDD" id="cd18030">
    <property type="entry name" value="DEXHc_RE_I_HsdR"/>
    <property type="match status" value="1"/>
</dbReference>
<keyword evidence="8 10" id="KW-0067">ATP-binding</keyword>
<accession>F2BB89</accession>